<dbReference type="GO" id="GO:0008757">
    <property type="term" value="F:S-adenosylmethionine-dependent methyltransferase activity"/>
    <property type="evidence" value="ECO:0007669"/>
    <property type="project" value="InterPro"/>
</dbReference>
<gene>
    <name evidence="5" type="ORF">SAMN04487894_111103</name>
</gene>
<dbReference type="InterPro" id="IPR029063">
    <property type="entry name" value="SAM-dependent_MTases_sf"/>
</dbReference>
<dbReference type="EMBL" id="FMZO01000011">
    <property type="protein sequence ID" value="SDD64283.1"/>
    <property type="molecule type" value="Genomic_DNA"/>
</dbReference>
<dbReference type="InterPro" id="IPR051052">
    <property type="entry name" value="Diverse_substrate_MTase"/>
</dbReference>
<dbReference type="STRING" id="1285928.SAMN04487894_111103"/>
<keyword evidence="6" id="KW-1185">Reference proteome</keyword>
<dbReference type="AlphaFoldDB" id="A0A1G6WEX9"/>
<dbReference type="PANTHER" id="PTHR44942">
    <property type="entry name" value="METHYLTRANSF_11 DOMAIN-CONTAINING PROTEIN"/>
    <property type="match status" value="1"/>
</dbReference>
<dbReference type="Proteomes" id="UP000198757">
    <property type="component" value="Unassembled WGS sequence"/>
</dbReference>
<dbReference type="SUPFAM" id="SSF53335">
    <property type="entry name" value="S-adenosyl-L-methionine-dependent methyltransferases"/>
    <property type="match status" value="1"/>
</dbReference>
<evidence type="ECO:0000313" key="6">
    <source>
        <dbReference type="Proteomes" id="UP000198757"/>
    </source>
</evidence>
<reference evidence="6" key="1">
    <citation type="submission" date="2016-10" db="EMBL/GenBank/DDBJ databases">
        <authorList>
            <person name="Varghese N."/>
            <person name="Submissions S."/>
        </authorList>
    </citation>
    <scope>NUCLEOTIDE SEQUENCE [LARGE SCALE GENOMIC DNA]</scope>
    <source>
        <strain evidence="6">DSM 25811 / CCM 8410 / LMG 26954 / E90</strain>
    </source>
</reference>
<dbReference type="OrthoDB" id="9797252at2"/>
<keyword evidence="2 5" id="KW-0489">Methyltransferase</keyword>
<evidence type="ECO:0000259" key="4">
    <source>
        <dbReference type="Pfam" id="PF08241"/>
    </source>
</evidence>
<evidence type="ECO:0000256" key="1">
    <source>
        <dbReference type="ARBA" id="ARBA00008361"/>
    </source>
</evidence>
<dbReference type="PANTHER" id="PTHR44942:SF4">
    <property type="entry name" value="METHYLTRANSFERASE TYPE 11 DOMAIN-CONTAINING PROTEIN"/>
    <property type="match status" value="1"/>
</dbReference>
<dbReference type="Gene3D" id="3.40.50.150">
    <property type="entry name" value="Vaccinia Virus protein VP39"/>
    <property type="match status" value="1"/>
</dbReference>
<evidence type="ECO:0000313" key="5">
    <source>
        <dbReference type="EMBL" id="SDD64283.1"/>
    </source>
</evidence>
<sequence>MQDNTRRFSNRVEDYVKYRPHYPPEILTMLEQQKLLYPGVAIADIGSGTGISAGLFLQNGYAVWGVEPNREMRLKSEVLLRAYPHFKTVEGTAEATTLPGNSIDLIIAGQAFHWFHREECRREFKRILKPGGTVALIWNERLTDTAFEKDYEQLIIRHGNQYRKVDHRNIGNAAIEEFFFPQPVTLTVFDNQQVFNYEALEGRLLSSSYMPAKTDPGYPQMAAALQTLFEQFQDNGHVTLHYATKLYLGQLT</sequence>
<evidence type="ECO:0000256" key="2">
    <source>
        <dbReference type="ARBA" id="ARBA00022603"/>
    </source>
</evidence>
<evidence type="ECO:0000256" key="3">
    <source>
        <dbReference type="ARBA" id="ARBA00022679"/>
    </source>
</evidence>
<dbReference type="GO" id="GO:0032259">
    <property type="term" value="P:methylation"/>
    <property type="evidence" value="ECO:0007669"/>
    <property type="project" value="UniProtKB-KW"/>
</dbReference>
<comment type="similarity">
    <text evidence="1">Belongs to the methyltransferase superfamily.</text>
</comment>
<accession>A0A1G6WEX9</accession>
<dbReference type="RefSeq" id="WP_090391654.1">
    <property type="nucleotide sequence ID" value="NZ_FMZO01000011.1"/>
</dbReference>
<dbReference type="InterPro" id="IPR013216">
    <property type="entry name" value="Methyltransf_11"/>
</dbReference>
<feature type="domain" description="Methyltransferase type 11" evidence="4">
    <location>
        <begin position="44"/>
        <end position="135"/>
    </location>
</feature>
<protein>
    <submittedName>
        <fullName evidence="5">Methyltransferase domain-containing protein</fullName>
    </submittedName>
</protein>
<name>A0A1G6WEX9_NIADE</name>
<proteinExistence type="inferred from homology"/>
<dbReference type="CDD" id="cd02440">
    <property type="entry name" value="AdoMet_MTases"/>
    <property type="match status" value="1"/>
</dbReference>
<organism evidence="5 6">
    <name type="scientific">Niabella drilacis (strain DSM 25811 / CCM 8410 / CCUG 62505 / LMG 26954 / E90)</name>
    <dbReference type="NCBI Taxonomy" id="1285928"/>
    <lineage>
        <taxon>Bacteria</taxon>
        <taxon>Pseudomonadati</taxon>
        <taxon>Bacteroidota</taxon>
        <taxon>Chitinophagia</taxon>
        <taxon>Chitinophagales</taxon>
        <taxon>Chitinophagaceae</taxon>
        <taxon>Niabella</taxon>
    </lineage>
</organism>
<keyword evidence="3 5" id="KW-0808">Transferase</keyword>
<dbReference type="Pfam" id="PF08241">
    <property type="entry name" value="Methyltransf_11"/>
    <property type="match status" value="1"/>
</dbReference>